<evidence type="ECO:0000256" key="5">
    <source>
        <dbReference type="ARBA" id="ARBA00022989"/>
    </source>
</evidence>
<keyword evidence="3" id="KW-0812">Transmembrane</keyword>
<evidence type="ECO:0000256" key="6">
    <source>
        <dbReference type="ARBA" id="ARBA00023136"/>
    </source>
</evidence>
<feature type="compositionally biased region" description="Acidic residues" evidence="8">
    <location>
        <begin position="160"/>
        <end position="170"/>
    </location>
</feature>
<evidence type="ECO:0000256" key="1">
    <source>
        <dbReference type="ARBA" id="ARBA00004141"/>
    </source>
</evidence>
<feature type="chain" id="PRO_5042913273" evidence="9">
    <location>
        <begin position="23"/>
        <end position="189"/>
    </location>
</feature>
<keyword evidence="9" id="KW-0732">Signal</keyword>
<keyword evidence="11" id="KW-1185">Reference proteome</keyword>
<keyword evidence="7" id="KW-0568">Pathogenesis-related protein</keyword>
<reference evidence="10 11" key="1">
    <citation type="journal article" date="2023" name="Hortic Res">
        <title>Pangenome of water caltrop reveals structural variations and asymmetric subgenome divergence after allopolyploidization.</title>
        <authorList>
            <person name="Zhang X."/>
            <person name="Chen Y."/>
            <person name="Wang L."/>
            <person name="Yuan Y."/>
            <person name="Fang M."/>
            <person name="Shi L."/>
            <person name="Lu R."/>
            <person name="Comes H.P."/>
            <person name="Ma Y."/>
            <person name="Chen Y."/>
            <person name="Huang G."/>
            <person name="Zhou Y."/>
            <person name="Zheng Z."/>
            <person name="Qiu Y."/>
        </authorList>
    </citation>
    <scope>NUCLEOTIDE SEQUENCE [LARGE SCALE GENOMIC DNA]</scope>
    <source>
        <strain evidence="10">F231</strain>
    </source>
</reference>
<accession>A0AAN7M4V9</accession>
<evidence type="ECO:0000256" key="9">
    <source>
        <dbReference type="SAM" id="SignalP"/>
    </source>
</evidence>
<feature type="region of interest" description="Disordered" evidence="8">
    <location>
        <begin position="148"/>
        <end position="189"/>
    </location>
</feature>
<protein>
    <submittedName>
        <fullName evidence="10">Uncharacterized protein</fullName>
    </submittedName>
</protein>
<evidence type="ECO:0000313" key="11">
    <source>
        <dbReference type="Proteomes" id="UP001346149"/>
    </source>
</evidence>
<comment type="caution">
    <text evidence="10">The sequence shown here is derived from an EMBL/GenBank/DDBJ whole genome shotgun (WGS) entry which is preliminary data.</text>
</comment>
<dbReference type="PANTHER" id="PTHR31942">
    <property type="entry name" value="MLO-LIKE PROTEIN 1"/>
    <property type="match status" value="1"/>
</dbReference>
<dbReference type="Pfam" id="PF03094">
    <property type="entry name" value="Mlo"/>
    <property type="match status" value="1"/>
</dbReference>
<evidence type="ECO:0000256" key="4">
    <source>
        <dbReference type="ARBA" id="ARBA00022821"/>
    </source>
</evidence>
<dbReference type="EMBL" id="JAXQNO010000004">
    <property type="protein sequence ID" value="KAK4799001.1"/>
    <property type="molecule type" value="Genomic_DNA"/>
</dbReference>
<evidence type="ECO:0000313" key="10">
    <source>
        <dbReference type="EMBL" id="KAK4799001.1"/>
    </source>
</evidence>
<comment type="similarity">
    <text evidence="2">Belongs to the MLO family.</text>
</comment>
<dbReference type="Proteomes" id="UP001346149">
    <property type="component" value="Unassembled WGS sequence"/>
</dbReference>
<feature type="compositionally biased region" description="Polar residues" evidence="8">
    <location>
        <begin position="171"/>
        <end position="181"/>
    </location>
</feature>
<keyword evidence="5" id="KW-1133">Transmembrane helix</keyword>
<gene>
    <name evidence="10" type="ORF">SAY86_024366</name>
</gene>
<dbReference type="GO" id="GO:0006952">
    <property type="term" value="P:defense response"/>
    <property type="evidence" value="ECO:0007669"/>
    <property type="project" value="UniProtKB-KW"/>
</dbReference>
<dbReference type="GO" id="GO:0016020">
    <property type="term" value="C:membrane"/>
    <property type="evidence" value="ECO:0007669"/>
    <property type="project" value="UniProtKB-SubCell"/>
</dbReference>
<name>A0AAN7M4V9_TRANT</name>
<evidence type="ECO:0000256" key="8">
    <source>
        <dbReference type="SAM" id="MobiDB-lite"/>
    </source>
</evidence>
<organism evidence="10 11">
    <name type="scientific">Trapa natans</name>
    <name type="common">Water chestnut</name>
    <dbReference type="NCBI Taxonomy" id="22666"/>
    <lineage>
        <taxon>Eukaryota</taxon>
        <taxon>Viridiplantae</taxon>
        <taxon>Streptophyta</taxon>
        <taxon>Embryophyta</taxon>
        <taxon>Tracheophyta</taxon>
        <taxon>Spermatophyta</taxon>
        <taxon>Magnoliopsida</taxon>
        <taxon>eudicotyledons</taxon>
        <taxon>Gunneridae</taxon>
        <taxon>Pentapetalae</taxon>
        <taxon>rosids</taxon>
        <taxon>malvids</taxon>
        <taxon>Myrtales</taxon>
        <taxon>Lythraceae</taxon>
        <taxon>Trapa</taxon>
    </lineage>
</organism>
<evidence type="ECO:0000256" key="3">
    <source>
        <dbReference type="ARBA" id="ARBA00022692"/>
    </source>
</evidence>
<feature type="signal peptide" evidence="9">
    <location>
        <begin position="1"/>
        <end position="22"/>
    </location>
</feature>
<dbReference type="PANTHER" id="PTHR31942:SF9">
    <property type="entry name" value="MLO-LIKE PROTEIN 4"/>
    <property type="match status" value="1"/>
</dbReference>
<sequence length="189" mass="21122">MKNHVLIVIRLASGVLVQFWCSNTTVPLNVIVTQMGSRCKKALVAESVRESLHSWCKRVKEKSRQDRRRRHLNSHTDRSVCSLDSTIHKGDEEVTVASGTLSRSSSMASVLNRDTVTSIDQVDTADLQGGHCDPEFSLRMEEYLKESLKMSSTAQPLPDQGDDDAIDEESGNGQPEVSNETLWELFMKT</sequence>
<dbReference type="InterPro" id="IPR004326">
    <property type="entry name" value="Mlo"/>
</dbReference>
<dbReference type="AlphaFoldDB" id="A0AAN7M4V9"/>
<proteinExistence type="inferred from homology"/>
<comment type="subcellular location">
    <subcellularLocation>
        <location evidence="1">Membrane</location>
        <topology evidence="1">Multi-pass membrane protein</topology>
    </subcellularLocation>
</comment>
<evidence type="ECO:0000256" key="7">
    <source>
        <dbReference type="ARBA" id="ARBA00023265"/>
    </source>
</evidence>
<keyword evidence="6" id="KW-0472">Membrane</keyword>
<evidence type="ECO:0000256" key="2">
    <source>
        <dbReference type="ARBA" id="ARBA00006574"/>
    </source>
</evidence>
<keyword evidence="4" id="KW-0611">Plant defense</keyword>